<evidence type="ECO:0000313" key="1">
    <source>
        <dbReference type="EMBL" id="PZN72811.1"/>
    </source>
</evidence>
<sequence>MASQGKPCTPASFFLALCRTGYVIPSATFCVYDEPPETQNVRAGIANPGPLRVGRGKVISNNESTKSIVHEKHERHEQDMLLFVFFVDSLLAYGLDS</sequence>
<gene>
    <name evidence="1" type="ORF">DM484_23895</name>
</gene>
<reference evidence="1 2" key="1">
    <citation type="journal article" date="2018" name="Aquat. Microb. Ecol.">
        <title>Gammaproteobacterial methanotrophs dominate.</title>
        <authorList>
            <person name="Rissanen A.J."/>
            <person name="Saarenheimo J."/>
            <person name="Tiirola M."/>
            <person name="Peura S."/>
            <person name="Aalto S.L."/>
            <person name="Karvinen A."/>
            <person name="Nykanen H."/>
        </authorList>
    </citation>
    <scope>NUCLEOTIDE SEQUENCE [LARGE SCALE GENOMIC DNA]</scope>
    <source>
        <strain evidence="1">AMbin10</strain>
    </source>
</reference>
<dbReference type="Proteomes" id="UP000249396">
    <property type="component" value="Unassembled WGS sequence"/>
</dbReference>
<dbReference type="EMBL" id="QJPH01000474">
    <property type="protein sequence ID" value="PZN72811.1"/>
    <property type="molecule type" value="Genomic_DNA"/>
</dbReference>
<proteinExistence type="predicted"/>
<comment type="caution">
    <text evidence="1">The sequence shown here is derived from an EMBL/GenBank/DDBJ whole genome shotgun (WGS) entry which is preliminary data.</text>
</comment>
<accession>A0A2W4QKY8</accession>
<organism evidence="1 2">
    <name type="scientific">Candidatus Methylumidiphilus alinenensis</name>
    <dbReference type="NCBI Taxonomy" id="2202197"/>
    <lineage>
        <taxon>Bacteria</taxon>
        <taxon>Pseudomonadati</taxon>
        <taxon>Pseudomonadota</taxon>
        <taxon>Gammaproteobacteria</taxon>
        <taxon>Methylococcales</taxon>
        <taxon>Candidatus Methylumidiphilus</taxon>
    </lineage>
</organism>
<dbReference type="AlphaFoldDB" id="A0A2W4QKY8"/>
<name>A0A2W4QKY8_9GAMM</name>
<protein>
    <submittedName>
        <fullName evidence="1">Uncharacterized protein</fullName>
    </submittedName>
</protein>
<evidence type="ECO:0000313" key="2">
    <source>
        <dbReference type="Proteomes" id="UP000249396"/>
    </source>
</evidence>